<accession>A0ABP0ZLX2</accession>
<dbReference type="Proteomes" id="UP001497383">
    <property type="component" value="Chromosome 4"/>
</dbReference>
<proteinExistence type="predicted"/>
<name>A0ABP0ZLX2_9ASCO</name>
<dbReference type="InterPro" id="IPR000608">
    <property type="entry name" value="UBC"/>
</dbReference>
<dbReference type="InterPro" id="IPR050113">
    <property type="entry name" value="Ub_conjugating_enzyme"/>
</dbReference>
<feature type="domain" description="UBC core" evidence="6">
    <location>
        <begin position="5"/>
        <end position="153"/>
    </location>
</feature>
<evidence type="ECO:0000256" key="3">
    <source>
        <dbReference type="ARBA" id="ARBA00022840"/>
    </source>
</evidence>
<keyword evidence="5" id="KW-0472">Membrane</keyword>
<evidence type="ECO:0000313" key="7">
    <source>
        <dbReference type="EMBL" id="CAK9439163.1"/>
    </source>
</evidence>
<evidence type="ECO:0000259" key="6">
    <source>
        <dbReference type="PROSITE" id="PS50127"/>
    </source>
</evidence>
<keyword evidence="2" id="KW-0833">Ubl conjugation pathway</keyword>
<reference evidence="7 8" key="1">
    <citation type="submission" date="2024-03" db="EMBL/GenBank/DDBJ databases">
        <authorList>
            <person name="Brejova B."/>
        </authorList>
    </citation>
    <scope>NUCLEOTIDE SEQUENCE [LARGE SCALE GENOMIC DNA]</scope>
    <source>
        <strain evidence="7 8">CBS 14171</strain>
    </source>
</reference>
<feature type="region of interest" description="Disordered" evidence="4">
    <location>
        <begin position="1"/>
        <end position="23"/>
    </location>
</feature>
<keyword evidence="5" id="KW-0812">Transmembrane</keyword>
<dbReference type="InterPro" id="IPR016135">
    <property type="entry name" value="UBQ-conjugating_enzyme/RWD"/>
</dbReference>
<protein>
    <recommendedName>
        <fullName evidence="6">UBC core domain-containing protein</fullName>
    </recommendedName>
</protein>
<evidence type="ECO:0000313" key="8">
    <source>
        <dbReference type="Proteomes" id="UP001497383"/>
    </source>
</evidence>
<dbReference type="Gene3D" id="3.10.110.10">
    <property type="entry name" value="Ubiquitin Conjugating Enzyme"/>
    <property type="match status" value="1"/>
</dbReference>
<dbReference type="RefSeq" id="XP_066830325.1">
    <property type="nucleotide sequence ID" value="XM_066973491.1"/>
</dbReference>
<dbReference type="SMART" id="SM00212">
    <property type="entry name" value="UBCc"/>
    <property type="match status" value="1"/>
</dbReference>
<evidence type="ECO:0000256" key="2">
    <source>
        <dbReference type="ARBA" id="ARBA00022786"/>
    </source>
</evidence>
<keyword evidence="8" id="KW-1185">Reference proteome</keyword>
<evidence type="ECO:0000256" key="5">
    <source>
        <dbReference type="SAM" id="Phobius"/>
    </source>
</evidence>
<keyword evidence="3" id="KW-0067">ATP-binding</keyword>
<dbReference type="CDD" id="cd23799">
    <property type="entry name" value="UBCc_UBE2J"/>
    <property type="match status" value="1"/>
</dbReference>
<dbReference type="GeneID" id="92208583"/>
<gene>
    <name evidence="7" type="ORF">LODBEIA_P33870</name>
</gene>
<keyword evidence="5" id="KW-1133">Transmembrane helix</keyword>
<evidence type="ECO:0000256" key="4">
    <source>
        <dbReference type="SAM" id="MobiDB-lite"/>
    </source>
</evidence>
<keyword evidence="1" id="KW-0547">Nucleotide-binding</keyword>
<dbReference type="EMBL" id="OZ022408">
    <property type="protein sequence ID" value="CAK9439163.1"/>
    <property type="molecule type" value="Genomic_DNA"/>
</dbReference>
<feature type="transmembrane region" description="Helical" evidence="5">
    <location>
        <begin position="258"/>
        <end position="282"/>
    </location>
</feature>
<dbReference type="PROSITE" id="PS50127">
    <property type="entry name" value="UBC_2"/>
    <property type="match status" value="1"/>
</dbReference>
<dbReference type="Pfam" id="PF00179">
    <property type="entry name" value="UQ_con"/>
    <property type="match status" value="1"/>
</dbReference>
<dbReference type="SUPFAM" id="SSF54495">
    <property type="entry name" value="UBC-like"/>
    <property type="match status" value="1"/>
</dbReference>
<organism evidence="7 8">
    <name type="scientific">Lodderomyces beijingensis</name>
    <dbReference type="NCBI Taxonomy" id="1775926"/>
    <lineage>
        <taxon>Eukaryota</taxon>
        <taxon>Fungi</taxon>
        <taxon>Dikarya</taxon>
        <taxon>Ascomycota</taxon>
        <taxon>Saccharomycotina</taxon>
        <taxon>Pichiomycetes</taxon>
        <taxon>Debaryomycetaceae</taxon>
        <taxon>Candida/Lodderomyces clade</taxon>
        <taxon>Lodderomyces</taxon>
    </lineage>
</organism>
<evidence type="ECO:0000256" key="1">
    <source>
        <dbReference type="ARBA" id="ARBA00022741"/>
    </source>
</evidence>
<sequence length="286" mass="31273">MASRQSQRRLSKEYKSIQTTPPPFITAKPNDENILEWHYIITGPTNTPFESGQYHGMLRFPQEYPFKPPSISIITPNGRFATNQRLCLSMSDYHPDTWNPAWSVATILTGLLSFMTGDESTTGSITTSDNVKRKLARESLQWNIKENPRFTKQFPDVVVSNKQELAKRAQAEAEEKLKALNSSNCHGGAGGAGGGRGGGANLGMYQDGILAEQPIDFSQLDKLDPEDRARILVEHEKRMAMLETAAASANHNGLVRNLLSGGGILGLAGVAIAAVIAAYFSILRRG</sequence>
<dbReference type="PANTHER" id="PTHR24067">
    <property type="entry name" value="UBIQUITIN-CONJUGATING ENZYME E2"/>
    <property type="match status" value="1"/>
</dbReference>